<gene>
    <name evidence="7" type="ORF">BK809_0004744</name>
</gene>
<evidence type="ECO:0000256" key="3">
    <source>
        <dbReference type="ARBA" id="ARBA00044493"/>
    </source>
</evidence>
<feature type="repeat" description="PPR" evidence="5">
    <location>
        <begin position="362"/>
        <end position="396"/>
    </location>
</feature>
<feature type="region of interest" description="Disordered" evidence="6">
    <location>
        <begin position="186"/>
        <end position="217"/>
    </location>
</feature>
<dbReference type="OrthoDB" id="1908178at2759"/>
<accession>A0A1S8B7I2</accession>
<name>A0A1S8B7I2_9PEZI</name>
<dbReference type="NCBIfam" id="TIGR00756">
    <property type="entry name" value="PPR"/>
    <property type="match status" value="1"/>
</dbReference>
<dbReference type="STRING" id="420778.A0A1S8B7I2"/>
<comment type="similarity">
    <text evidence="1">Belongs to the CCM1 family.</text>
</comment>
<evidence type="ECO:0008006" key="9">
    <source>
        <dbReference type="Google" id="ProtNLM"/>
    </source>
</evidence>
<dbReference type="InterPro" id="IPR002885">
    <property type="entry name" value="PPR_rpt"/>
</dbReference>
<dbReference type="AlphaFoldDB" id="A0A1S8B7I2"/>
<evidence type="ECO:0000256" key="1">
    <source>
        <dbReference type="ARBA" id="ARBA00006192"/>
    </source>
</evidence>
<dbReference type="Proteomes" id="UP000190776">
    <property type="component" value="Unassembled WGS sequence"/>
</dbReference>
<evidence type="ECO:0000313" key="8">
    <source>
        <dbReference type="Proteomes" id="UP000190776"/>
    </source>
</evidence>
<dbReference type="Gene3D" id="1.25.40.10">
    <property type="entry name" value="Tetratricopeptide repeat domain"/>
    <property type="match status" value="1"/>
</dbReference>
<evidence type="ECO:0000256" key="2">
    <source>
        <dbReference type="ARBA" id="ARBA00022737"/>
    </source>
</evidence>
<evidence type="ECO:0000313" key="7">
    <source>
        <dbReference type="EMBL" id="OMP83363.1"/>
    </source>
</evidence>
<evidence type="ECO:0000256" key="5">
    <source>
        <dbReference type="PROSITE-ProRule" id="PRU00708"/>
    </source>
</evidence>
<dbReference type="PANTHER" id="PTHR47447:SF17">
    <property type="entry name" value="OS12G0638900 PROTEIN"/>
    <property type="match status" value="1"/>
</dbReference>
<keyword evidence="2" id="KW-0677">Repeat</keyword>
<comment type="caution">
    <text evidence="7">The sequence shown here is derived from an EMBL/GenBank/DDBJ whole genome shotgun (WGS) entry which is preliminary data.</text>
</comment>
<reference evidence="7 8" key="1">
    <citation type="submission" date="2017-01" db="EMBL/GenBank/DDBJ databases">
        <title>Draft genome sequence of Diplodia seriata F98.1, a fungal species involved in grapevine trunk diseases.</title>
        <authorList>
            <person name="Robert-Siegwald G."/>
            <person name="Vallet J."/>
            <person name="Abou-Mansour E."/>
            <person name="Xu J."/>
            <person name="Rey P."/>
            <person name="Bertsch C."/>
            <person name="Rego C."/>
            <person name="Larignon P."/>
            <person name="Fontaine F."/>
            <person name="Lebrun M.-H."/>
        </authorList>
    </citation>
    <scope>NUCLEOTIDE SEQUENCE [LARGE SCALE GENOMIC DNA]</scope>
    <source>
        <strain evidence="7 8">F98.1</strain>
    </source>
</reference>
<comment type="subunit">
    <text evidence="4">Binds to mitochondrial small subunit 15S rRNA.</text>
</comment>
<evidence type="ECO:0000256" key="6">
    <source>
        <dbReference type="SAM" id="MobiDB-lite"/>
    </source>
</evidence>
<dbReference type="PANTHER" id="PTHR47447">
    <property type="entry name" value="OS03G0856100 PROTEIN"/>
    <property type="match status" value="1"/>
</dbReference>
<feature type="compositionally biased region" description="Basic and acidic residues" evidence="6">
    <location>
        <begin position="186"/>
        <end position="196"/>
    </location>
</feature>
<proteinExistence type="inferred from homology"/>
<comment type="function">
    <text evidence="3">Regulates mitochondrial small subunit maturation by controlling 15S rRNA 5'-end processing. Localizes to the 5' precursor of the 15S rRNA in a position that is subsequently occupied by mS47 in the mature yeast mtSSU. Uses structure and sequence-specific RNA recognition, binding to a single-stranded region of the precursor and specifically recognizing bases -6 to -1. The exchange of Ccm1 for mS47 is coupled to the irreversible removal of precursor rRNA that is accompanied by conformational changes of the mitoribosomal proteins uS5m and mS26. These conformational changes signal completion of 5'-end rRNA processing through protection of the mature 5'-end of the 15S rRNA and stabilization of mS47. The removal of the 5' precursor together with the dissociation of Ccm1 may be catalyzed by the 5'-3' exoribonuclease Pet127. Involved in the specific removal of group I introns in mitochondrial encoded transcripts.</text>
</comment>
<dbReference type="PROSITE" id="PS51375">
    <property type="entry name" value="PPR"/>
    <property type="match status" value="1"/>
</dbReference>
<dbReference type="InterPro" id="IPR011990">
    <property type="entry name" value="TPR-like_helical_dom_sf"/>
</dbReference>
<evidence type="ECO:0000256" key="4">
    <source>
        <dbReference type="ARBA" id="ARBA00044511"/>
    </source>
</evidence>
<sequence length="655" mass="75141">MFLSTKPSSPAAVCMTASRPLLALLCPTTLASPDRNRHHSPAQRRAFHQNTRAGSRPLVPISPQQMDNFFVNALVQAGSCRKHRVWQAPCANAARMHNYDRPRRKRADYGVGVAAEGETNAARRQFGHSTKLHRRRADERMEKRIAEYEEEQRQRQQRQEQGRTAPALAELKRLVDFYGPAARLETWKEQEEREVREAEEEAEASGPTLSEGDEVEGETDAIKQAYVPFHRRHKPWPNKDEVENESIGELEELLEQKGLSPEIAYEIYSSLSWPRAAYLSYDTLRNLLNCLGVVRHSTEASMLRYLAVIDDMKAADIPIAVADWNMAIQFVGKCFRKITNDEVESALWLWREMENDAETKGNHITFNILFDIAVKAGKYKLAEMIRNEMKARDLKLDRYFRTSTIMWRGLSRDGEGVRRAYKDLVEAGEIVDSAVMNCVLTALFNAGEPSAAEQVFLRMKNMAGVLETTKKAPRDWRQRRELGYLLNKAAHRTRDDAEGRRVMQDHSPVGPDHGTFKILIRYHVNRSGDIDRVTQLLDEMDRIYNIPVQGDIYYTLFWGFHAHGGVRYSPWTKAKLEGTWRAFLMSLDNENVDVGLDRSITKAIIMAFSKCTSEEKTLQVWEEIRRRWNPSEGDLESTLKLLGNVKYPLTYVPPV</sequence>
<dbReference type="Pfam" id="PF01535">
    <property type="entry name" value="PPR"/>
    <property type="match status" value="2"/>
</dbReference>
<dbReference type="EMBL" id="MSZU01000111">
    <property type="protein sequence ID" value="OMP83363.1"/>
    <property type="molecule type" value="Genomic_DNA"/>
</dbReference>
<protein>
    <recommendedName>
        <fullName evidence="9">Pentatricopeptide repeat protein</fullName>
    </recommendedName>
</protein>
<organism evidence="7 8">
    <name type="scientific">Diplodia seriata</name>
    <dbReference type="NCBI Taxonomy" id="420778"/>
    <lineage>
        <taxon>Eukaryota</taxon>
        <taxon>Fungi</taxon>
        <taxon>Dikarya</taxon>
        <taxon>Ascomycota</taxon>
        <taxon>Pezizomycotina</taxon>
        <taxon>Dothideomycetes</taxon>
        <taxon>Dothideomycetes incertae sedis</taxon>
        <taxon>Botryosphaeriales</taxon>
        <taxon>Botryosphaeriaceae</taxon>
        <taxon>Diplodia</taxon>
    </lineage>
</organism>
<feature type="compositionally biased region" description="Basic residues" evidence="6">
    <location>
        <begin position="36"/>
        <end position="47"/>
    </location>
</feature>
<feature type="region of interest" description="Disordered" evidence="6">
    <location>
        <begin position="32"/>
        <end position="56"/>
    </location>
</feature>